<keyword evidence="2" id="KW-0238">DNA-binding</keyword>
<dbReference type="Proteomes" id="UP000235584">
    <property type="component" value="Chromosome"/>
</dbReference>
<organism evidence="4 5">
    <name type="scientific">Bacteriovorax stolpii</name>
    <name type="common">Bdellovibrio stolpii</name>
    <dbReference type="NCBI Taxonomy" id="960"/>
    <lineage>
        <taxon>Bacteria</taxon>
        <taxon>Pseudomonadati</taxon>
        <taxon>Bdellovibrionota</taxon>
        <taxon>Bacteriovoracia</taxon>
        <taxon>Bacteriovoracales</taxon>
        <taxon>Bacteriovoracaceae</taxon>
        <taxon>Bacteriovorax</taxon>
    </lineage>
</organism>
<dbReference type="Pfam" id="PF00440">
    <property type="entry name" value="TetR_N"/>
    <property type="match status" value="1"/>
</dbReference>
<dbReference type="InterPro" id="IPR036271">
    <property type="entry name" value="Tet_transcr_reg_TetR-rel_C_sf"/>
</dbReference>
<dbReference type="GO" id="GO:0003677">
    <property type="term" value="F:DNA binding"/>
    <property type="evidence" value="ECO:0007669"/>
    <property type="project" value="UniProtKB-UniRule"/>
</dbReference>
<keyword evidence="5" id="KW-1185">Reference proteome</keyword>
<dbReference type="InterPro" id="IPR001647">
    <property type="entry name" value="HTH_TetR"/>
</dbReference>
<evidence type="ECO:0000313" key="5">
    <source>
        <dbReference type="Proteomes" id="UP000235584"/>
    </source>
</evidence>
<dbReference type="OrthoDB" id="9790413at2"/>
<keyword evidence="1" id="KW-0805">Transcription regulation</keyword>
<evidence type="ECO:0000256" key="2">
    <source>
        <dbReference type="ARBA" id="ARBA00023125"/>
    </source>
</evidence>
<accession>A0A2K9NWW8</accession>
<evidence type="ECO:0000256" key="3">
    <source>
        <dbReference type="ARBA" id="ARBA00023163"/>
    </source>
</evidence>
<dbReference type="PANTHER" id="PTHR47506:SF1">
    <property type="entry name" value="HTH-TYPE TRANSCRIPTIONAL REGULATOR YJDC"/>
    <property type="match status" value="1"/>
</dbReference>
<evidence type="ECO:0000313" key="4">
    <source>
        <dbReference type="EMBL" id="AUN99565.1"/>
    </source>
</evidence>
<dbReference type="PRINTS" id="PR00455">
    <property type="entry name" value="HTHTETR"/>
</dbReference>
<protein>
    <submittedName>
        <fullName evidence="4">Uncharacterized protein</fullName>
    </submittedName>
</protein>
<gene>
    <name evidence="4" type="ORF">C0V70_15920</name>
</gene>
<dbReference type="KEGG" id="bsto:C0V70_15920"/>
<dbReference type="Gene3D" id="1.10.10.60">
    <property type="entry name" value="Homeodomain-like"/>
    <property type="match status" value="1"/>
</dbReference>
<keyword evidence="3" id="KW-0804">Transcription</keyword>
<dbReference type="PROSITE" id="PS50977">
    <property type="entry name" value="HTH_TETR_2"/>
    <property type="match status" value="1"/>
</dbReference>
<dbReference type="AlphaFoldDB" id="A0A2K9NWW8"/>
<proteinExistence type="predicted"/>
<evidence type="ECO:0000256" key="1">
    <source>
        <dbReference type="ARBA" id="ARBA00023015"/>
    </source>
</evidence>
<dbReference type="PANTHER" id="PTHR47506">
    <property type="entry name" value="TRANSCRIPTIONAL REGULATORY PROTEIN"/>
    <property type="match status" value="1"/>
</dbReference>
<name>A0A2K9NWW8_BACTC</name>
<dbReference type="InterPro" id="IPR009057">
    <property type="entry name" value="Homeodomain-like_sf"/>
</dbReference>
<dbReference type="SUPFAM" id="SSF48498">
    <property type="entry name" value="Tetracyclin repressor-like, C-terminal domain"/>
    <property type="match status" value="1"/>
</dbReference>
<dbReference type="SUPFAM" id="SSF46689">
    <property type="entry name" value="Homeodomain-like"/>
    <property type="match status" value="1"/>
</dbReference>
<dbReference type="RefSeq" id="WP_102244856.1">
    <property type="nucleotide sequence ID" value="NZ_CP025704.1"/>
</dbReference>
<reference evidence="4 5" key="1">
    <citation type="submission" date="2018-01" db="EMBL/GenBank/DDBJ databases">
        <title>Complete genome sequence of Bacteriovorax stolpii DSM12778.</title>
        <authorList>
            <person name="Tang B."/>
            <person name="Chang J."/>
        </authorList>
    </citation>
    <scope>NUCLEOTIDE SEQUENCE [LARGE SCALE GENOMIC DNA]</scope>
    <source>
        <strain evidence="4 5">DSM 12778</strain>
    </source>
</reference>
<dbReference type="Gene3D" id="1.10.357.10">
    <property type="entry name" value="Tetracycline Repressor, domain 2"/>
    <property type="match status" value="1"/>
</dbReference>
<dbReference type="EMBL" id="CP025704">
    <property type="protein sequence ID" value="AUN99565.1"/>
    <property type="molecule type" value="Genomic_DNA"/>
</dbReference>
<sequence>MSKDKAAGCFIFGRKPVPSEKTKDLILDEAKKQFCEKGYEGTSVRDICEGAGANVSAIKYHFGGKEGLYRECFFHYGEERLKKSEKILTKAESVEEIKLRIKLFAEDFIKDGLDNSHVTKMICREIEIENPLIQDIFESTFLKVYTLFHAFFLDAQKKGIVRKDVDAHQITSFVFHSLTTTLRVDHVGEKYYQRTLKNEEYRTQFINNLITIVFDGIKTQEL</sequence>